<dbReference type="InterPro" id="IPR036734">
    <property type="entry name" value="Neur_chan_lig-bd_sf"/>
</dbReference>
<dbReference type="SUPFAM" id="SSF63712">
    <property type="entry name" value="Nicotinic receptor ligand binding domain-like"/>
    <property type="match status" value="1"/>
</dbReference>
<feature type="domain" description="Neurotransmitter-gated ion-channel ligand-binding" evidence="2">
    <location>
        <begin position="58"/>
        <end position="107"/>
    </location>
</feature>
<sequence>MKKILVIVIKMIKDFSKIIMLSRYHNFRCYKQLRLYKWIIVLMLVANSVMVCLAGYHEKRLLHDLLDTYNTLERPVVNESDPLQLSFGLTLMQIIDVPNALTDCATKACEDEQEKTKQANETYLIDCEEAYFTFQLSF</sequence>
<dbReference type="AlphaFoldDB" id="A0ABD1DCA0"/>
<dbReference type="Pfam" id="PF02931">
    <property type="entry name" value="Neur_chan_LBD"/>
    <property type="match status" value="1"/>
</dbReference>
<gene>
    <name evidence="3" type="ORF">pipiens_002543</name>
</gene>
<comment type="caution">
    <text evidence="3">The sequence shown here is derived from an EMBL/GenBank/DDBJ whole genome shotgun (WGS) entry which is preliminary data.</text>
</comment>
<evidence type="ECO:0000256" key="1">
    <source>
        <dbReference type="SAM" id="Phobius"/>
    </source>
</evidence>
<dbReference type="Gene3D" id="2.70.170.10">
    <property type="entry name" value="Neurotransmitter-gated ion-channel ligand-binding domain"/>
    <property type="match status" value="1"/>
</dbReference>
<proteinExistence type="predicted"/>
<organism evidence="3 4">
    <name type="scientific">Culex pipiens pipiens</name>
    <name type="common">Northern house mosquito</name>
    <dbReference type="NCBI Taxonomy" id="38569"/>
    <lineage>
        <taxon>Eukaryota</taxon>
        <taxon>Metazoa</taxon>
        <taxon>Ecdysozoa</taxon>
        <taxon>Arthropoda</taxon>
        <taxon>Hexapoda</taxon>
        <taxon>Insecta</taxon>
        <taxon>Pterygota</taxon>
        <taxon>Neoptera</taxon>
        <taxon>Endopterygota</taxon>
        <taxon>Diptera</taxon>
        <taxon>Nematocera</taxon>
        <taxon>Culicoidea</taxon>
        <taxon>Culicidae</taxon>
        <taxon>Culicinae</taxon>
        <taxon>Culicini</taxon>
        <taxon>Culex</taxon>
        <taxon>Culex</taxon>
    </lineage>
</organism>
<name>A0ABD1DCA0_CULPP</name>
<feature type="transmembrane region" description="Helical" evidence="1">
    <location>
        <begin position="35"/>
        <end position="56"/>
    </location>
</feature>
<dbReference type="Proteomes" id="UP001562425">
    <property type="component" value="Unassembled WGS sequence"/>
</dbReference>
<keyword evidence="1" id="KW-0472">Membrane</keyword>
<evidence type="ECO:0000313" key="3">
    <source>
        <dbReference type="EMBL" id="KAL1397299.1"/>
    </source>
</evidence>
<dbReference type="EMBL" id="JBEHCU010006355">
    <property type="protein sequence ID" value="KAL1397299.1"/>
    <property type="molecule type" value="Genomic_DNA"/>
</dbReference>
<accession>A0ABD1DCA0</accession>
<evidence type="ECO:0000313" key="4">
    <source>
        <dbReference type="Proteomes" id="UP001562425"/>
    </source>
</evidence>
<evidence type="ECO:0000259" key="2">
    <source>
        <dbReference type="Pfam" id="PF02931"/>
    </source>
</evidence>
<keyword evidence="1" id="KW-1133">Transmembrane helix</keyword>
<keyword evidence="1" id="KW-0812">Transmembrane</keyword>
<keyword evidence="4" id="KW-1185">Reference proteome</keyword>
<reference evidence="3 4" key="1">
    <citation type="submission" date="2024-05" db="EMBL/GenBank/DDBJ databases">
        <title>Culex pipiens pipiens assembly and annotation.</title>
        <authorList>
            <person name="Alout H."/>
            <person name="Durand T."/>
        </authorList>
    </citation>
    <scope>NUCLEOTIDE SEQUENCE [LARGE SCALE GENOMIC DNA]</scope>
    <source>
        <strain evidence="3">HA-2024</strain>
        <tissue evidence="3">Whole body</tissue>
    </source>
</reference>
<dbReference type="InterPro" id="IPR006202">
    <property type="entry name" value="Neur_chan_lig-bd"/>
</dbReference>
<protein>
    <recommendedName>
        <fullName evidence="2">Neurotransmitter-gated ion-channel ligand-binding domain-containing protein</fullName>
    </recommendedName>
</protein>